<dbReference type="InterPro" id="IPR011701">
    <property type="entry name" value="MFS"/>
</dbReference>
<feature type="domain" description="Major facilitator superfamily (MFS) profile" evidence="6">
    <location>
        <begin position="74"/>
        <end position="455"/>
    </location>
</feature>
<feature type="transmembrane region" description="Helical" evidence="5">
    <location>
        <begin position="164"/>
        <end position="184"/>
    </location>
</feature>
<feature type="transmembrane region" description="Helical" evidence="5">
    <location>
        <begin position="316"/>
        <end position="334"/>
    </location>
</feature>
<dbReference type="InterPro" id="IPR020846">
    <property type="entry name" value="MFS_dom"/>
</dbReference>
<feature type="transmembrane region" description="Helical" evidence="5">
    <location>
        <begin position="346"/>
        <end position="363"/>
    </location>
</feature>
<dbReference type="InterPro" id="IPR036259">
    <property type="entry name" value="MFS_trans_sf"/>
</dbReference>
<evidence type="ECO:0000256" key="2">
    <source>
        <dbReference type="ARBA" id="ARBA00022692"/>
    </source>
</evidence>
<accession>A0A9W4TZR9</accession>
<dbReference type="PROSITE" id="PS50850">
    <property type="entry name" value="MFS"/>
    <property type="match status" value="1"/>
</dbReference>
<keyword evidence="4 5" id="KW-0472">Membrane</keyword>
<reference evidence="7" key="1">
    <citation type="submission" date="2022-12" db="EMBL/GenBank/DDBJ databases">
        <authorList>
            <person name="Brejova B."/>
        </authorList>
    </citation>
    <scope>NUCLEOTIDE SEQUENCE</scope>
</reference>
<feature type="transmembrane region" description="Helical" evidence="5">
    <location>
        <begin position="196"/>
        <end position="219"/>
    </location>
</feature>
<gene>
    <name evidence="7" type="ORF">CANVERA_P4061</name>
</gene>
<comment type="caution">
    <text evidence="7">The sequence shown here is derived from an EMBL/GenBank/DDBJ whole genome shotgun (WGS) entry which is preliminary data.</text>
</comment>
<comment type="subcellular location">
    <subcellularLocation>
        <location evidence="1">Membrane</location>
        <topology evidence="1">Multi-pass membrane protein</topology>
    </subcellularLocation>
</comment>
<dbReference type="SUPFAM" id="SSF103473">
    <property type="entry name" value="MFS general substrate transporter"/>
    <property type="match status" value="1"/>
</dbReference>
<feature type="transmembrane region" description="Helical" evidence="5">
    <location>
        <begin position="287"/>
        <end position="304"/>
    </location>
</feature>
<feature type="transmembrane region" description="Helical" evidence="5">
    <location>
        <begin position="231"/>
        <end position="249"/>
    </location>
</feature>
<feature type="transmembrane region" description="Helical" evidence="5">
    <location>
        <begin position="110"/>
        <end position="132"/>
    </location>
</feature>
<dbReference type="Gene3D" id="1.20.1250.20">
    <property type="entry name" value="MFS general substrate transporter like domains"/>
    <property type="match status" value="1"/>
</dbReference>
<dbReference type="PANTHER" id="PTHR23508">
    <property type="entry name" value="CARBOXYLIC ACID TRANSPORTER PROTEIN HOMOLOG"/>
    <property type="match status" value="1"/>
</dbReference>
<dbReference type="GO" id="GO:0005886">
    <property type="term" value="C:plasma membrane"/>
    <property type="evidence" value="ECO:0007669"/>
    <property type="project" value="TreeGrafter"/>
</dbReference>
<keyword evidence="3 5" id="KW-1133">Transmembrane helix</keyword>
<evidence type="ECO:0000256" key="3">
    <source>
        <dbReference type="ARBA" id="ARBA00022989"/>
    </source>
</evidence>
<dbReference type="Proteomes" id="UP001152885">
    <property type="component" value="Unassembled WGS sequence"/>
</dbReference>
<evidence type="ECO:0000313" key="8">
    <source>
        <dbReference type="Proteomes" id="UP001152885"/>
    </source>
</evidence>
<feature type="transmembrane region" description="Helical" evidence="5">
    <location>
        <begin position="428"/>
        <end position="451"/>
    </location>
</feature>
<evidence type="ECO:0000259" key="6">
    <source>
        <dbReference type="PROSITE" id="PS50850"/>
    </source>
</evidence>
<evidence type="ECO:0000256" key="1">
    <source>
        <dbReference type="ARBA" id="ARBA00004141"/>
    </source>
</evidence>
<dbReference type="Pfam" id="PF07690">
    <property type="entry name" value="MFS_1"/>
    <property type="match status" value="1"/>
</dbReference>
<keyword evidence="8" id="KW-1185">Reference proteome</keyword>
<protein>
    <recommendedName>
        <fullName evidence="6">Major facilitator superfamily (MFS) profile domain-containing protein</fullName>
    </recommendedName>
</protein>
<evidence type="ECO:0000313" key="7">
    <source>
        <dbReference type="EMBL" id="CAI5759550.1"/>
    </source>
</evidence>
<keyword evidence="2 5" id="KW-0812">Transmembrane</keyword>
<name>A0A9W4TZR9_9ASCO</name>
<dbReference type="CDD" id="cd17316">
    <property type="entry name" value="MFS_SV2_like"/>
    <property type="match status" value="1"/>
</dbReference>
<sequence>MSQSIHSIDSKLVHEHNKHIIKPPDFSLSSIKQYFVTRFTSLWVGTEELKQYSLSQVLNPFQPLVELNLHQWNFFAVSFLGWTLDAFDFFTTSLNVSNIAKDLNVSIYDITWGITLVLLLRTVGAVIFGLLGDNWGRKWPFIINLGILAVIQLGTGFVKTYKQFLAVRAIFGIAMGGIFGITCGDALGDAPKNARGVLSGIFQEGYALGYLFAVIFQRAIANTTKPGWRSLFWFSAGLSLLLMVWRATMSETDSYKRQKERMKENAAAKKNSKFAEFKSQYKKVIKTHWLIMIYLIIMMSFFNYSSHASQDINDKVTVINVCANLGALAGGIVISHASNFIGRRTAAICGNIIAGAFIYPWAFKPMWVTAFFMQFGIQGSWSIVPIHLSELSPASMRVFLSGVAYQLGNMASSASSTIEARIEQNLHIYGQTMSIFVGCVVACLFLTMLFGPENRGADLGMERDDELSVYDIDDEENDDKKEILNDTSCEKPEVEHKV</sequence>
<dbReference type="EMBL" id="CANTUO010000004">
    <property type="protein sequence ID" value="CAI5759550.1"/>
    <property type="molecule type" value="Genomic_DNA"/>
</dbReference>
<dbReference type="OrthoDB" id="5296287at2759"/>
<evidence type="ECO:0000256" key="4">
    <source>
        <dbReference type="ARBA" id="ARBA00023136"/>
    </source>
</evidence>
<evidence type="ECO:0000256" key="5">
    <source>
        <dbReference type="SAM" id="Phobius"/>
    </source>
</evidence>
<feature type="transmembrane region" description="Helical" evidence="5">
    <location>
        <begin position="139"/>
        <end position="158"/>
    </location>
</feature>
<proteinExistence type="predicted"/>
<dbReference type="PANTHER" id="PTHR23508:SF10">
    <property type="entry name" value="CARBOXYLIC ACID TRANSPORTER PROTEIN HOMOLOG"/>
    <property type="match status" value="1"/>
</dbReference>
<organism evidence="7 8">
    <name type="scientific">Candida verbasci</name>
    <dbReference type="NCBI Taxonomy" id="1227364"/>
    <lineage>
        <taxon>Eukaryota</taxon>
        <taxon>Fungi</taxon>
        <taxon>Dikarya</taxon>
        <taxon>Ascomycota</taxon>
        <taxon>Saccharomycotina</taxon>
        <taxon>Pichiomycetes</taxon>
        <taxon>Debaryomycetaceae</taxon>
        <taxon>Candida/Lodderomyces clade</taxon>
        <taxon>Candida</taxon>
    </lineage>
</organism>
<dbReference type="AlphaFoldDB" id="A0A9W4TZR9"/>
<dbReference type="GO" id="GO:0015355">
    <property type="term" value="F:secondary active monocarboxylate transmembrane transporter activity"/>
    <property type="evidence" value="ECO:0007669"/>
    <property type="project" value="TreeGrafter"/>
</dbReference>
<dbReference type="GO" id="GO:0035879">
    <property type="term" value="P:plasma membrane lactate transport"/>
    <property type="evidence" value="ECO:0007669"/>
    <property type="project" value="TreeGrafter"/>
</dbReference>